<gene>
    <name evidence="7" type="primary">ABI3A-1</name>
    <name evidence="7" type="ORF">SELMODRAFT_173356</name>
</gene>
<dbReference type="KEGG" id="smo:SELMODRAFT_173356"/>
<dbReference type="InterPro" id="IPR003340">
    <property type="entry name" value="B3_DNA-bd"/>
</dbReference>
<dbReference type="GO" id="GO:0003677">
    <property type="term" value="F:DNA binding"/>
    <property type="evidence" value="ECO:0007669"/>
    <property type="project" value="UniProtKB-KW"/>
</dbReference>
<dbReference type="HOGENOM" id="CLU_466472_0_0_1"/>
<feature type="compositionally biased region" description="Gly residues" evidence="5">
    <location>
        <begin position="535"/>
        <end position="547"/>
    </location>
</feature>
<evidence type="ECO:0000256" key="1">
    <source>
        <dbReference type="ARBA" id="ARBA00023015"/>
    </source>
</evidence>
<dbReference type="Gene3D" id="2.40.330.10">
    <property type="entry name" value="DNA-binding pseudobarrel domain"/>
    <property type="match status" value="1"/>
</dbReference>
<evidence type="ECO:0000256" key="5">
    <source>
        <dbReference type="SAM" id="MobiDB-lite"/>
    </source>
</evidence>
<evidence type="ECO:0000256" key="2">
    <source>
        <dbReference type="ARBA" id="ARBA00023125"/>
    </source>
</evidence>
<dbReference type="OrthoDB" id="757982at2759"/>
<keyword evidence="2" id="KW-0238">DNA-binding</keyword>
<dbReference type="SMART" id="SM01019">
    <property type="entry name" value="B3"/>
    <property type="match status" value="1"/>
</dbReference>
<feature type="domain" description="TF-B3" evidence="6">
    <location>
        <begin position="362"/>
        <end position="464"/>
    </location>
</feature>
<dbReference type="STRING" id="88036.D8RQC8"/>
<dbReference type="PANTHER" id="PTHR31140">
    <property type="entry name" value="B3 DOMAIN-CONTAINING TRANSCRIPTION FACTOR ABI3"/>
    <property type="match status" value="1"/>
</dbReference>
<dbReference type="InterPro" id="IPR015300">
    <property type="entry name" value="DNA-bd_pseudobarrel_sf"/>
</dbReference>
<evidence type="ECO:0000256" key="4">
    <source>
        <dbReference type="ARBA" id="ARBA00023242"/>
    </source>
</evidence>
<reference evidence="7 8" key="1">
    <citation type="journal article" date="2011" name="Science">
        <title>The Selaginella genome identifies genetic changes associated with the evolution of vascular plants.</title>
        <authorList>
            <person name="Banks J.A."/>
            <person name="Nishiyama T."/>
            <person name="Hasebe M."/>
            <person name="Bowman J.L."/>
            <person name="Gribskov M."/>
            <person name="dePamphilis C."/>
            <person name="Albert V.A."/>
            <person name="Aono N."/>
            <person name="Aoyama T."/>
            <person name="Ambrose B.A."/>
            <person name="Ashton N.W."/>
            <person name="Axtell M.J."/>
            <person name="Barker E."/>
            <person name="Barker M.S."/>
            <person name="Bennetzen J.L."/>
            <person name="Bonawitz N.D."/>
            <person name="Chapple C."/>
            <person name="Cheng C."/>
            <person name="Correa L.G."/>
            <person name="Dacre M."/>
            <person name="DeBarry J."/>
            <person name="Dreyer I."/>
            <person name="Elias M."/>
            <person name="Engstrom E.M."/>
            <person name="Estelle M."/>
            <person name="Feng L."/>
            <person name="Finet C."/>
            <person name="Floyd S.K."/>
            <person name="Frommer W.B."/>
            <person name="Fujita T."/>
            <person name="Gramzow L."/>
            <person name="Gutensohn M."/>
            <person name="Harholt J."/>
            <person name="Hattori M."/>
            <person name="Heyl A."/>
            <person name="Hirai T."/>
            <person name="Hiwatashi Y."/>
            <person name="Ishikawa M."/>
            <person name="Iwata M."/>
            <person name="Karol K.G."/>
            <person name="Koehler B."/>
            <person name="Kolukisaoglu U."/>
            <person name="Kubo M."/>
            <person name="Kurata T."/>
            <person name="Lalonde S."/>
            <person name="Li K."/>
            <person name="Li Y."/>
            <person name="Litt A."/>
            <person name="Lyons E."/>
            <person name="Manning G."/>
            <person name="Maruyama T."/>
            <person name="Michael T.P."/>
            <person name="Mikami K."/>
            <person name="Miyazaki S."/>
            <person name="Morinaga S."/>
            <person name="Murata T."/>
            <person name="Mueller-Roeber B."/>
            <person name="Nelson D.R."/>
            <person name="Obara M."/>
            <person name="Oguri Y."/>
            <person name="Olmstead R.G."/>
            <person name="Onodera N."/>
            <person name="Petersen B.L."/>
            <person name="Pils B."/>
            <person name="Prigge M."/>
            <person name="Rensing S.A."/>
            <person name="Riano-Pachon D.M."/>
            <person name="Roberts A.W."/>
            <person name="Sato Y."/>
            <person name="Scheller H.V."/>
            <person name="Schulz B."/>
            <person name="Schulz C."/>
            <person name="Shakirov E.V."/>
            <person name="Shibagaki N."/>
            <person name="Shinohara N."/>
            <person name="Shippen D.E."/>
            <person name="Soerensen I."/>
            <person name="Sotooka R."/>
            <person name="Sugimoto N."/>
            <person name="Sugita M."/>
            <person name="Sumikawa N."/>
            <person name="Tanurdzic M."/>
            <person name="Theissen G."/>
            <person name="Ulvskov P."/>
            <person name="Wakazuki S."/>
            <person name="Weng J.K."/>
            <person name="Willats W.W."/>
            <person name="Wipf D."/>
            <person name="Wolf P.G."/>
            <person name="Yang L."/>
            <person name="Zimmer A.D."/>
            <person name="Zhu Q."/>
            <person name="Mitros T."/>
            <person name="Hellsten U."/>
            <person name="Loque D."/>
            <person name="Otillar R."/>
            <person name="Salamov A."/>
            <person name="Schmutz J."/>
            <person name="Shapiro H."/>
            <person name="Lindquist E."/>
            <person name="Lucas S."/>
            <person name="Rokhsar D."/>
            <person name="Grigoriev I.V."/>
        </authorList>
    </citation>
    <scope>NUCLEOTIDE SEQUENCE [LARGE SCALE GENOMIC DNA]</scope>
</reference>
<evidence type="ECO:0000313" key="7">
    <source>
        <dbReference type="EMBL" id="EFJ25834.1"/>
    </source>
</evidence>
<dbReference type="InterPro" id="IPR044800">
    <property type="entry name" value="LEC2-like"/>
</dbReference>
<dbReference type="eggNOG" id="ENOG502QWRF">
    <property type="taxonomic scope" value="Eukaryota"/>
</dbReference>
<dbReference type="InParanoid" id="D8RQC8"/>
<dbReference type="AlphaFoldDB" id="D8RQC8"/>
<dbReference type="Pfam" id="PF02362">
    <property type="entry name" value="B3"/>
    <property type="match status" value="1"/>
</dbReference>
<dbReference type="Gramene" id="EFJ25834">
    <property type="protein sequence ID" value="EFJ25834"/>
    <property type="gene ID" value="SELMODRAFT_173356"/>
</dbReference>
<accession>D8RQC8</accession>
<evidence type="ECO:0000259" key="6">
    <source>
        <dbReference type="PROSITE" id="PS50863"/>
    </source>
</evidence>
<name>D8RQC8_SELML</name>
<dbReference type="GeneID" id="9638260"/>
<evidence type="ECO:0000256" key="3">
    <source>
        <dbReference type="ARBA" id="ARBA00023163"/>
    </source>
</evidence>
<keyword evidence="8" id="KW-1185">Reference proteome</keyword>
<dbReference type="Proteomes" id="UP000001514">
    <property type="component" value="Unassembled WGS sequence"/>
</dbReference>
<dbReference type="GO" id="GO:0003700">
    <property type="term" value="F:DNA-binding transcription factor activity"/>
    <property type="evidence" value="ECO:0007669"/>
    <property type="project" value="InterPro"/>
</dbReference>
<keyword evidence="4" id="KW-0539">Nucleus</keyword>
<feature type="region of interest" description="Disordered" evidence="5">
    <location>
        <begin position="1"/>
        <end position="23"/>
    </location>
</feature>
<keyword evidence="3" id="KW-0804">Transcription</keyword>
<keyword evidence="1" id="KW-0805">Transcription regulation</keyword>
<organism evidence="8">
    <name type="scientific">Selaginella moellendorffii</name>
    <name type="common">Spikemoss</name>
    <dbReference type="NCBI Taxonomy" id="88036"/>
    <lineage>
        <taxon>Eukaryota</taxon>
        <taxon>Viridiplantae</taxon>
        <taxon>Streptophyta</taxon>
        <taxon>Embryophyta</taxon>
        <taxon>Tracheophyta</taxon>
        <taxon>Lycopodiopsida</taxon>
        <taxon>Selaginellales</taxon>
        <taxon>Selaginellaceae</taxon>
        <taxon>Selaginella</taxon>
    </lineage>
</organism>
<dbReference type="SUPFAM" id="SSF101936">
    <property type="entry name" value="DNA-binding pseudobarrel domain"/>
    <property type="match status" value="1"/>
</dbReference>
<sequence>MMMLPEVPLDGDSTSPEDSGMHTQDCCEQFEHKQHEDEMIFCRSSSSCSSTFPDSCANQETLELSIPDDFFGDRQQQHDEERQRQAEQQLLPPLTEARSGHQFAPDLRKIIVKKPVMDKAVERLGGGRRGAMRLWNIIQVWLKHQQQQGGGGSMDGFSLPFENFGGFMDVPVHNQQQQQQQQQQHFQHPGFPVAGGFGGEAASTGGGGGGQFYGDPNVVPGQHFSSAYPDATTTAADVATPRSMATAPIANSASAAATTRAARKSRMARQRRHKGGFGGTSLSHSPVATSAGAWSSASTAGFLATTATAATITTTTTSNSSLSLATTHGALGAREQHQHQFGTCRDGIKARMSCDKSVKFLLQKELKPSDVGNLGRIVLPKKEAEIHLPYLSLREGIMLAMEDVLTAQTWHFRYRFWPNNKSRMYLLEGTGDYVKSHLLKEGDLIQIYRDAKTGKHIICAKKFAARPVTPAAETTTTTTSSKLEDDCLSGASTVSDSSKDAPPVEQQRPGSRACVKKRKVTKPTVSVGAPVAANSGGGGGVGGVGGGDEIERFPSIEMEDEFIDEILGMVDAEEPSSPESCKEDD</sequence>
<dbReference type="EMBL" id="GL377586">
    <property type="protein sequence ID" value="EFJ25834.1"/>
    <property type="molecule type" value="Genomic_DNA"/>
</dbReference>
<feature type="region of interest" description="Disordered" evidence="5">
    <location>
        <begin position="469"/>
        <end position="550"/>
    </location>
</feature>
<dbReference type="PANTHER" id="PTHR31140:SF81">
    <property type="entry name" value="B3 DOMAIN-CONTAINING TRANSCRIPTION FACTOR ABI3"/>
    <property type="match status" value="1"/>
</dbReference>
<proteinExistence type="predicted"/>
<protein>
    <submittedName>
        <fullName evidence="7">Uncharacterized protein ABI3A-1</fullName>
    </submittedName>
</protein>
<dbReference type="PROSITE" id="PS50863">
    <property type="entry name" value="B3"/>
    <property type="match status" value="1"/>
</dbReference>
<evidence type="ECO:0000313" key="8">
    <source>
        <dbReference type="Proteomes" id="UP000001514"/>
    </source>
</evidence>